<evidence type="ECO:0000313" key="6">
    <source>
        <dbReference type="Proteomes" id="UP000028725"/>
    </source>
</evidence>
<dbReference type="InterPro" id="IPR017756">
    <property type="entry name" value="TM_Gly-Cys-Arg_CS"/>
</dbReference>
<evidence type="ECO:0000256" key="1">
    <source>
        <dbReference type="SAM" id="MobiDB-lite"/>
    </source>
</evidence>
<feature type="region of interest" description="Disordered" evidence="1">
    <location>
        <begin position="659"/>
        <end position="685"/>
    </location>
</feature>
<dbReference type="NCBIfam" id="TIGR03382">
    <property type="entry name" value="GC_trans_RRR"/>
    <property type="match status" value="1"/>
</dbReference>
<organism evidence="5 6">
    <name type="scientific">Hyalangium minutum</name>
    <dbReference type="NCBI Taxonomy" id="394096"/>
    <lineage>
        <taxon>Bacteria</taxon>
        <taxon>Pseudomonadati</taxon>
        <taxon>Myxococcota</taxon>
        <taxon>Myxococcia</taxon>
        <taxon>Myxococcales</taxon>
        <taxon>Cystobacterineae</taxon>
        <taxon>Archangiaceae</taxon>
        <taxon>Hyalangium</taxon>
    </lineage>
</organism>
<feature type="region of interest" description="Disordered" evidence="1">
    <location>
        <begin position="1109"/>
        <end position="1133"/>
    </location>
</feature>
<dbReference type="Pfam" id="PF19077">
    <property type="entry name" value="Big_13"/>
    <property type="match status" value="9"/>
</dbReference>
<sequence>MKNILRNALLAVTLCALPAMAGRDIYLLGDGSDGVLDVTTSLPAPVVINSYARVTTDAAVGATELLVDTNTGFSPGDLVLVHQSTGYTPEPTPGDISDINLTTGAVGRWELARLSMAAAEPGKLKLASPLLYAYTATGAQAVKVPEYTNVTIRGGAVLTASAWDGSKGGILAFLANGSVVIESAAAIDVTGKGFRGGLYVKDSTTTRRGCSGITEGSPGGAQRAEGVARGLYGASSTGRGNGANGGGGGVCYLAGGAGGGSAGRGGDGGKTHSSADGARAVGGIGGSKFSSTVDPLNRMVFGGGGGSGHGIVDLTPPANQGGAGGGIIFMRAQSLDGGDGIILANGGSGPTIQGNTTLSGAFGGGGGGTVYLRFAQLANCNVLSQGGRGGDTSLNTAFIGPGGGGGGGLLLLQSQTGSCTVFADGAVAGQTPTQRPGDTVNYGASPGIPGKVEQILNDGFPETMPVPVVVTPANGSSTNNLRPTFSGTLDPAFPPGSEIILTVTIGATTLTIPRLPAAANWSFTPTSDLAVGTYTVSAVLTKQEVYSQQSNTNTFTIDITAPAAPVVVTPANGSRTNDNTPTYTGTAEPGSTVTVRVDGTSVGTVMADASGNWTLTPTAPLANGSHTVNATATDAAGNVSPVSNTNTFTVDATPPTVVVQTPAEGSTTNDNTPTYSGTVSDNNPGPYTVEIRVDGTLLTTLTVPGPNWTYTPTTPLADGPHTVTATATDAVNNTATDSNAFAVDATPPTVVVQTPAEGSTTTDNTPTYSGTVEAGATVTLTVDGVAVGPVVVTGTTWTYTPTTPLADGPHTVTATATDAAGNTATDSNAFTVDATPPAVVVQTPAEGSTTTDNTPTYSGTVEAGATVTLTVDGVAVGPVVVTGTTWTYTPTTPLADGPHTVTATATDAAGNTATDSNAFTVDATPPAVVVQTPAEGSTTTDNTPTYSGTVEAGATVTLTVDGVAVGPVIVMGTMWTYTPTTPLADGPHTVTATATDAAGNTATDSNAFTVDATAPAVSVTTPAEGSLINDSTPVYSGTAEPGSSVSVSVDGTVVGTVTADASGNWTVTSSTPLPDGPHTVTATATDAAGNTATDSNTFTVDTVAPGAPVVNTPADGSTIADNTPTYSGTADPGSTVTISVDGTVVGTTTADSNGDWSFTPGTGISNGSHTVNATASDAAGNVSPVSNTNTFTVDASIPAAPVITGPANNTVTDDNTPVISGTAPPNSTVTVYVDGTPVGTTTSDAAGNWTFTPTTPLADGPHDITATTTNGVGNVSPVSNTVHITIDTGVPDTSIVSGPSGETQSTSATFEFGSTESGVTYECKLDGAAEFTECPNPATFANLAPGQHTLEVRARDSAGNVDPTPATATWTVVQTPPTGGDRDFLGDGIGCAASGGDPSALAMMGLGLLAVMVVRRRRQQ</sequence>
<feature type="chain" id="PRO_5001799842" evidence="3">
    <location>
        <begin position="22"/>
        <end position="1420"/>
    </location>
</feature>
<feature type="domain" description="Bacterial Ig-like" evidence="4">
    <location>
        <begin position="575"/>
        <end position="651"/>
    </location>
</feature>
<protein>
    <submittedName>
        <fullName evidence="5">Large repetitive protein</fullName>
    </submittedName>
</protein>
<dbReference type="PANTHER" id="PTHR34677">
    <property type="match status" value="1"/>
</dbReference>
<dbReference type="STRING" id="394096.DB31_7869"/>
<feature type="region of interest" description="Disordered" evidence="1">
    <location>
        <begin position="568"/>
        <end position="592"/>
    </location>
</feature>
<feature type="signal peptide" evidence="3">
    <location>
        <begin position="1"/>
        <end position="21"/>
    </location>
</feature>
<feature type="domain" description="Bacterial Ig-like" evidence="4">
    <location>
        <begin position="1204"/>
        <end position="1288"/>
    </location>
</feature>
<keyword evidence="2" id="KW-0812">Transmembrane</keyword>
<reference evidence="5 6" key="1">
    <citation type="submission" date="2014-04" db="EMBL/GenBank/DDBJ databases">
        <title>Genome assembly of Hyalangium minutum DSM 14724.</title>
        <authorList>
            <person name="Sharma G."/>
            <person name="Subramanian S."/>
        </authorList>
    </citation>
    <scope>NUCLEOTIDE SEQUENCE [LARGE SCALE GENOMIC DNA]</scope>
    <source>
        <strain evidence="5 6">DSM 14724</strain>
    </source>
</reference>
<evidence type="ECO:0000256" key="2">
    <source>
        <dbReference type="SAM" id="Phobius"/>
    </source>
</evidence>
<dbReference type="NCBIfam" id="NF047640">
    <property type="entry name" value="gliding_AgmC_N"/>
    <property type="match status" value="1"/>
</dbReference>
<dbReference type="RefSeq" id="WP_240486760.1">
    <property type="nucleotide sequence ID" value="NZ_JMCB01000006.1"/>
</dbReference>
<keyword evidence="6" id="KW-1185">Reference proteome</keyword>
<feature type="compositionally biased region" description="Polar residues" evidence="1">
    <location>
        <begin position="1119"/>
        <end position="1128"/>
    </location>
</feature>
<feature type="domain" description="Bacterial Ig-like" evidence="4">
    <location>
        <begin position="1118"/>
        <end position="1194"/>
    </location>
</feature>
<dbReference type="InterPro" id="IPR058184">
    <property type="entry name" value="AgmC-like_N"/>
</dbReference>
<feature type="domain" description="Bacterial Ig-like" evidence="4">
    <location>
        <begin position="476"/>
        <end position="558"/>
    </location>
</feature>
<feature type="compositionally biased region" description="Polar residues" evidence="1">
    <location>
        <begin position="572"/>
        <end position="592"/>
    </location>
</feature>
<dbReference type="EMBL" id="JMCB01000006">
    <property type="protein sequence ID" value="KFE68632.1"/>
    <property type="molecule type" value="Genomic_DNA"/>
</dbReference>
<keyword evidence="2" id="KW-0472">Membrane</keyword>
<accession>A0A085WLR9</accession>
<dbReference type="NCBIfam" id="TIGR03901">
    <property type="entry name" value="MYXO-CTERM"/>
    <property type="match status" value="1"/>
</dbReference>
<feature type="domain" description="Bacterial Ig-like" evidence="4">
    <location>
        <begin position="937"/>
        <end position="1011"/>
    </location>
</feature>
<evidence type="ECO:0000256" key="3">
    <source>
        <dbReference type="SAM" id="SignalP"/>
    </source>
</evidence>
<evidence type="ECO:0000313" key="5">
    <source>
        <dbReference type="EMBL" id="KFE68632.1"/>
    </source>
</evidence>
<feature type="domain" description="Bacterial Ig-like" evidence="4">
    <location>
        <begin position="759"/>
        <end position="833"/>
    </location>
</feature>
<gene>
    <name evidence="5" type="ORF">DB31_7869</name>
</gene>
<dbReference type="InterPro" id="IPR024038">
    <property type="entry name" value="MYXO-CTERM"/>
</dbReference>
<dbReference type="NCBIfam" id="NF033510">
    <property type="entry name" value="Ca_tandemer"/>
    <property type="match status" value="8"/>
</dbReference>
<keyword evidence="2" id="KW-1133">Transmembrane helix</keyword>
<evidence type="ECO:0000259" key="4">
    <source>
        <dbReference type="Pfam" id="PF19077"/>
    </source>
</evidence>
<dbReference type="PANTHER" id="PTHR34677:SF3">
    <property type="entry name" value="BACTERIAL IG-LIKE DOMAIN-CONTAINING PROTEIN"/>
    <property type="match status" value="1"/>
</dbReference>
<dbReference type="Proteomes" id="UP000028725">
    <property type="component" value="Unassembled WGS sequence"/>
</dbReference>
<feature type="domain" description="Bacterial Ig-like" evidence="4">
    <location>
        <begin position="666"/>
        <end position="744"/>
    </location>
</feature>
<dbReference type="Gene3D" id="2.60.40.1800">
    <property type="match status" value="9"/>
</dbReference>
<dbReference type="PATRIC" id="fig|394096.3.peg.3909"/>
<feature type="domain" description="Bacterial Ig-like" evidence="4">
    <location>
        <begin position="848"/>
        <end position="922"/>
    </location>
</feature>
<keyword evidence="3" id="KW-0732">Signal</keyword>
<comment type="caution">
    <text evidence="5">The sequence shown here is derived from an EMBL/GenBank/DDBJ whole genome shotgun (WGS) entry which is preliminary data.</text>
</comment>
<dbReference type="InterPro" id="IPR044016">
    <property type="entry name" value="Big_13"/>
</dbReference>
<proteinExistence type="predicted"/>
<name>A0A085WLR9_9BACT</name>
<feature type="domain" description="Bacterial Ig-like" evidence="4">
    <location>
        <begin position="1026"/>
        <end position="1102"/>
    </location>
</feature>
<feature type="compositionally biased region" description="Polar residues" evidence="1">
    <location>
        <begin position="663"/>
        <end position="685"/>
    </location>
</feature>
<feature type="transmembrane region" description="Helical" evidence="2">
    <location>
        <begin position="1398"/>
        <end position="1414"/>
    </location>
</feature>